<dbReference type="InterPro" id="IPR041018">
    <property type="entry name" value="ADPRTs_Tse2"/>
</dbReference>
<evidence type="ECO:0000313" key="3">
    <source>
        <dbReference type="EMBL" id="KAF1965911.1"/>
    </source>
</evidence>
<keyword evidence="4" id="KW-1185">Reference proteome</keyword>
<feature type="domain" description="Tse2 ADP-ribosyltransferase toxin" evidence="2">
    <location>
        <begin position="14"/>
        <end position="140"/>
    </location>
</feature>
<proteinExistence type="predicted"/>
<dbReference type="Pfam" id="PF18648">
    <property type="entry name" value="ADPRTs_Tse2"/>
    <property type="match status" value="1"/>
</dbReference>
<evidence type="ECO:0000313" key="4">
    <source>
        <dbReference type="Proteomes" id="UP000800036"/>
    </source>
</evidence>
<evidence type="ECO:0000256" key="1">
    <source>
        <dbReference type="SAM" id="MobiDB-lite"/>
    </source>
</evidence>
<feature type="region of interest" description="Disordered" evidence="1">
    <location>
        <begin position="147"/>
        <end position="167"/>
    </location>
</feature>
<protein>
    <recommendedName>
        <fullName evidence="2">Tse2 ADP-ribosyltransferase toxin domain-containing protein</fullName>
    </recommendedName>
</protein>
<accession>A0A6A5ULU7</accession>
<dbReference type="OrthoDB" id="10266325at2759"/>
<organism evidence="3 4">
    <name type="scientific">Bimuria novae-zelandiae CBS 107.79</name>
    <dbReference type="NCBI Taxonomy" id="1447943"/>
    <lineage>
        <taxon>Eukaryota</taxon>
        <taxon>Fungi</taxon>
        <taxon>Dikarya</taxon>
        <taxon>Ascomycota</taxon>
        <taxon>Pezizomycotina</taxon>
        <taxon>Dothideomycetes</taxon>
        <taxon>Pleosporomycetidae</taxon>
        <taxon>Pleosporales</taxon>
        <taxon>Massarineae</taxon>
        <taxon>Didymosphaeriaceae</taxon>
        <taxon>Bimuria</taxon>
    </lineage>
</organism>
<evidence type="ECO:0000259" key="2">
    <source>
        <dbReference type="Pfam" id="PF18648"/>
    </source>
</evidence>
<name>A0A6A5ULU7_9PLEO</name>
<sequence length="191" mass="21730">MSKFIRSFKVFPVELFRVNNGRAIRLREWAPQKTSYDIITEDGRAKAKALNPATYAAPNGASMRPNSEYKRDLIQRFRGQEVVVYSISAGTQLPDDLVLVHEYDDHYSLQAARDMPLQDLNNKITSFLERHGRVMAKETWLQAYKPAASSSGTQPVPGASNSAGGSASTQWVWDDAHKKYRYWDGQKWVFQ</sequence>
<dbReference type="Proteomes" id="UP000800036">
    <property type="component" value="Unassembled WGS sequence"/>
</dbReference>
<dbReference type="AlphaFoldDB" id="A0A6A5ULU7"/>
<reference evidence="3" key="1">
    <citation type="journal article" date="2020" name="Stud. Mycol.">
        <title>101 Dothideomycetes genomes: a test case for predicting lifestyles and emergence of pathogens.</title>
        <authorList>
            <person name="Haridas S."/>
            <person name="Albert R."/>
            <person name="Binder M."/>
            <person name="Bloem J."/>
            <person name="Labutti K."/>
            <person name="Salamov A."/>
            <person name="Andreopoulos B."/>
            <person name="Baker S."/>
            <person name="Barry K."/>
            <person name="Bills G."/>
            <person name="Bluhm B."/>
            <person name="Cannon C."/>
            <person name="Castanera R."/>
            <person name="Culley D."/>
            <person name="Daum C."/>
            <person name="Ezra D."/>
            <person name="Gonzalez J."/>
            <person name="Henrissat B."/>
            <person name="Kuo A."/>
            <person name="Liang C."/>
            <person name="Lipzen A."/>
            <person name="Lutzoni F."/>
            <person name="Magnuson J."/>
            <person name="Mondo S."/>
            <person name="Nolan M."/>
            <person name="Ohm R."/>
            <person name="Pangilinan J."/>
            <person name="Park H.-J."/>
            <person name="Ramirez L."/>
            <person name="Alfaro M."/>
            <person name="Sun H."/>
            <person name="Tritt A."/>
            <person name="Yoshinaga Y."/>
            <person name="Zwiers L.-H."/>
            <person name="Turgeon B."/>
            <person name="Goodwin S."/>
            <person name="Spatafora J."/>
            <person name="Crous P."/>
            <person name="Grigoriev I."/>
        </authorList>
    </citation>
    <scope>NUCLEOTIDE SEQUENCE</scope>
    <source>
        <strain evidence="3">CBS 107.79</strain>
    </source>
</reference>
<dbReference type="EMBL" id="ML976753">
    <property type="protein sequence ID" value="KAF1965911.1"/>
    <property type="molecule type" value="Genomic_DNA"/>
</dbReference>
<feature type="compositionally biased region" description="Low complexity" evidence="1">
    <location>
        <begin position="158"/>
        <end position="167"/>
    </location>
</feature>
<gene>
    <name evidence="3" type="ORF">BU23DRAFT_603841</name>
</gene>